<dbReference type="PROSITE" id="PS50902">
    <property type="entry name" value="FLAVODOXIN_LIKE"/>
    <property type="match status" value="1"/>
</dbReference>
<name>A4CP00_ROBBH</name>
<accession>A4CP00</accession>
<dbReference type="AlphaFoldDB" id="A4CP00"/>
<keyword evidence="3" id="KW-1185">Reference proteome</keyword>
<dbReference type="GO" id="GO:0010181">
    <property type="term" value="F:FMN binding"/>
    <property type="evidence" value="ECO:0007669"/>
    <property type="project" value="InterPro"/>
</dbReference>
<dbReference type="EMBL" id="CP001712">
    <property type="protein sequence ID" value="EAR14617.1"/>
    <property type="molecule type" value="Genomic_DNA"/>
</dbReference>
<dbReference type="Gene3D" id="3.40.50.360">
    <property type="match status" value="1"/>
</dbReference>
<feature type="domain" description="Flavodoxin-like" evidence="1">
    <location>
        <begin position="29"/>
        <end position="194"/>
    </location>
</feature>
<evidence type="ECO:0000259" key="1">
    <source>
        <dbReference type="PROSITE" id="PS50902"/>
    </source>
</evidence>
<dbReference type="PANTHER" id="PTHR39201:SF1">
    <property type="entry name" value="FLAVODOXIN-LIKE DOMAIN-CONTAINING PROTEIN"/>
    <property type="match status" value="1"/>
</dbReference>
<dbReference type="PANTHER" id="PTHR39201">
    <property type="entry name" value="EXPORTED PROTEIN-RELATED"/>
    <property type="match status" value="1"/>
</dbReference>
<dbReference type="InterPro" id="IPR008254">
    <property type="entry name" value="Flavodoxin/NO_synth"/>
</dbReference>
<dbReference type="eggNOG" id="COG0716">
    <property type="taxonomic scope" value="Bacteria"/>
</dbReference>
<reference evidence="2 3" key="1">
    <citation type="journal article" date="2009" name="J. Bacteriol.">
        <title>Complete genome sequence of Robiginitalea biformata HTCC2501.</title>
        <authorList>
            <person name="Oh H.M."/>
            <person name="Giovannoni S.J."/>
            <person name="Lee K."/>
            <person name="Ferriera S."/>
            <person name="Johnson J."/>
            <person name="Cho J.C."/>
        </authorList>
    </citation>
    <scope>NUCLEOTIDE SEQUENCE [LARGE SCALE GENOMIC DNA]</scope>
    <source>
        <strain evidence="3">ATCC BAA-864 / HTCC2501 / KCTC 12146</strain>
    </source>
</reference>
<dbReference type="HOGENOM" id="CLU_068890_0_1_10"/>
<dbReference type="Pfam" id="PF12682">
    <property type="entry name" value="Flavodoxin_4"/>
    <property type="match status" value="1"/>
</dbReference>
<proteinExistence type="predicted"/>
<dbReference type="RefSeq" id="WP_015755405.1">
    <property type="nucleotide sequence ID" value="NC_013222.1"/>
</dbReference>
<dbReference type="STRING" id="313596.RB2501_01036"/>
<dbReference type="InterPro" id="IPR029039">
    <property type="entry name" value="Flavoprotein-like_sf"/>
</dbReference>
<dbReference type="KEGG" id="rbi:RB2501_01036"/>
<sequence>MKYYLLLISLVLASPETSCQEATADSGKTLIVYLTRTRNTETVAQIIRDLVEADMVRLELETPYPKEYQDIVRQVARENESGYLPPLKTRVEVGVYDRVFVGFPTWGMKLPPPVKSFLQTHDLEGKEVIPFNTNGGYGVGSSFRQLALLCEECNILEGYSTRGGSERDGIYLAIRGQRHAQVSGSVKDWLEEIGVLTRE</sequence>
<evidence type="ECO:0000313" key="3">
    <source>
        <dbReference type="Proteomes" id="UP000009049"/>
    </source>
</evidence>
<evidence type="ECO:0000313" key="2">
    <source>
        <dbReference type="EMBL" id="EAR14617.1"/>
    </source>
</evidence>
<organism evidence="2 3">
    <name type="scientific">Robiginitalea biformata (strain ATCC BAA-864 / DSM 15991 / KCTC 12146 / HTCC2501)</name>
    <dbReference type="NCBI Taxonomy" id="313596"/>
    <lineage>
        <taxon>Bacteria</taxon>
        <taxon>Pseudomonadati</taxon>
        <taxon>Bacteroidota</taxon>
        <taxon>Flavobacteriia</taxon>
        <taxon>Flavobacteriales</taxon>
        <taxon>Flavobacteriaceae</taxon>
        <taxon>Robiginitalea</taxon>
    </lineage>
</organism>
<gene>
    <name evidence="2" type="ordered locus">RB2501_01036</name>
</gene>
<dbReference type="SUPFAM" id="SSF52218">
    <property type="entry name" value="Flavoproteins"/>
    <property type="match status" value="1"/>
</dbReference>
<dbReference type="Proteomes" id="UP000009049">
    <property type="component" value="Chromosome"/>
</dbReference>
<dbReference type="OrthoDB" id="9806505at2"/>
<protein>
    <submittedName>
        <fullName evidence="2">Flavodoxin, putative</fullName>
    </submittedName>
</protein>